<dbReference type="RefSeq" id="WP_154451722.1">
    <property type="nucleotide sequence ID" value="NZ_CP044328.1"/>
</dbReference>
<keyword evidence="1 6" id="KW-0489">Methyltransferase</keyword>
<keyword evidence="3" id="KW-0949">S-adenosyl-L-methionine</keyword>
<dbReference type="Gene3D" id="3.40.50.150">
    <property type="entry name" value="Vaccinia Virus protein VP39"/>
    <property type="match status" value="1"/>
</dbReference>
<organism evidence="6 7">
    <name type="scientific">Methylocystis rosea</name>
    <dbReference type="NCBI Taxonomy" id="173366"/>
    <lineage>
        <taxon>Bacteria</taxon>
        <taxon>Pseudomonadati</taxon>
        <taxon>Pseudomonadota</taxon>
        <taxon>Alphaproteobacteria</taxon>
        <taxon>Hyphomicrobiales</taxon>
        <taxon>Methylocystaceae</taxon>
        <taxon>Methylocystis</taxon>
    </lineage>
</organism>
<dbReference type="SUPFAM" id="SSF46785">
    <property type="entry name" value="Winged helix' DNA-binding domain"/>
    <property type="match status" value="1"/>
</dbReference>
<accession>A0ABX6EGJ2</accession>
<evidence type="ECO:0000259" key="4">
    <source>
        <dbReference type="Pfam" id="PF00891"/>
    </source>
</evidence>
<evidence type="ECO:0000259" key="5">
    <source>
        <dbReference type="Pfam" id="PF08100"/>
    </source>
</evidence>
<keyword evidence="7" id="KW-1185">Reference proteome</keyword>
<gene>
    <name evidence="6" type="ORF">F7D13_07515</name>
</gene>
<evidence type="ECO:0000256" key="3">
    <source>
        <dbReference type="ARBA" id="ARBA00022691"/>
    </source>
</evidence>
<dbReference type="Pfam" id="PF08100">
    <property type="entry name" value="Dimerisation"/>
    <property type="match status" value="1"/>
</dbReference>
<dbReference type="InterPro" id="IPR001077">
    <property type="entry name" value="COMT_C"/>
</dbReference>
<protein>
    <submittedName>
        <fullName evidence="6">Methyltransferase domain-containing protein</fullName>
    </submittedName>
</protein>
<dbReference type="InterPro" id="IPR036388">
    <property type="entry name" value="WH-like_DNA-bd_sf"/>
</dbReference>
<dbReference type="EMBL" id="CP044328">
    <property type="protein sequence ID" value="QGM93882.1"/>
    <property type="molecule type" value="Genomic_DNA"/>
</dbReference>
<evidence type="ECO:0000313" key="6">
    <source>
        <dbReference type="EMBL" id="QGM93882.1"/>
    </source>
</evidence>
<dbReference type="GO" id="GO:0008168">
    <property type="term" value="F:methyltransferase activity"/>
    <property type="evidence" value="ECO:0007669"/>
    <property type="project" value="UniProtKB-KW"/>
</dbReference>
<dbReference type="SUPFAM" id="SSF53335">
    <property type="entry name" value="S-adenosyl-L-methionine-dependent methyltransferases"/>
    <property type="match status" value="1"/>
</dbReference>
<dbReference type="PANTHER" id="PTHR43712:SF2">
    <property type="entry name" value="O-METHYLTRANSFERASE CICE"/>
    <property type="match status" value="1"/>
</dbReference>
<dbReference type="InterPro" id="IPR036390">
    <property type="entry name" value="WH_DNA-bd_sf"/>
</dbReference>
<sequence length="377" mass="40982">MSAALHPAPGGRAAWRERWLNWRNGLVADPRFQRWAAVSPFTRFIAQRRAKALFDLCAGFVYSQILLACVRLRLFETLAAGPQDVSEIASRLALSPEAAHRLLRAAASLKLLRALPGDRFALDDLGASMLGNPTVAAFVEHHTLLYDDLRDPVALLRGETTTRLSDFWPYAKGDAGDESACGAYSELMARSQKLIAQDVLDAYPLGRHQCLLDIGGGEGAFLSVVAARHPALRLQLFDLPPVAARARRLLASQGLSRVEVHSGSFLDTPPPQGADVVTLIRVLHDHDDDKALAALRAAHSALPPGGTLLVAEPMAETRGAEAIGDAYFGFYLLAMGSGRPRRHAEMIQLLQAAGFERIRLLKSPRPLFASVLTARRV</sequence>
<dbReference type="PIRSF" id="PIRSF005739">
    <property type="entry name" value="O-mtase"/>
    <property type="match status" value="1"/>
</dbReference>
<evidence type="ECO:0000313" key="7">
    <source>
        <dbReference type="Proteomes" id="UP000424673"/>
    </source>
</evidence>
<dbReference type="Pfam" id="PF00891">
    <property type="entry name" value="Methyltransf_2"/>
    <property type="match status" value="1"/>
</dbReference>
<dbReference type="Gene3D" id="1.10.10.10">
    <property type="entry name" value="Winged helix-like DNA-binding domain superfamily/Winged helix DNA-binding domain"/>
    <property type="match status" value="1"/>
</dbReference>
<dbReference type="InterPro" id="IPR029063">
    <property type="entry name" value="SAM-dependent_MTases_sf"/>
</dbReference>
<proteinExistence type="predicted"/>
<feature type="domain" description="O-methyltransferase dimerisation" evidence="5">
    <location>
        <begin position="55"/>
        <end position="123"/>
    </location>
</feature>
<dbReference type="InterPro" id="IPR016461">
    <property type="entry name" value="COMT-like"/>
</dbReference>
<evidence type="ECO:0000256" key="1">
    <source>
        <dbReference type="ARBA" id="ARBA00022603"/>
    </source>
</evidence>
<reference evidence="7" key="1">
    <citation type="submission" date="2019-09" db="EMBL/GenBank/DDBJ databases">
        <title>Isolation and complete genome sequencing of Methylocystis species.</title>
        <authorList>
            <person name="Rumah B.L."/>
            <person name="Stead C.E."/>
            <person name="Stevens B.C."/>
            <person name="Minton N.P."/>
            <person name="Grosse-Honebrink A."/>
            <person name="Zhang Y."/>
        </authorList>
    </citation>
    <scope>NUCLEOTIDE SEQUENCE [LARGE SCALE GENOMIC DNA]</scope>
    <source>
        <strain evidence="7">BRCS1</strain>
    </source>
</reference>
<dbReference type="InterPro" id="IPR012967">
    <property type="entry name" value="COMT_dimerisation"/>
</dbReference>
<evidence type="ECO:0000256" key="2">
    <source>
        <dbReference type="ARBA" id="ARBA00022679"/>
    </source>
</evidence>
<reference evidence="6 7" key="2">
    <citation type="journal article" date="2021" name="AMB Express">
        <title>Isolation and characterisation of Methylocystis spp. for poly-3-hydroxybutyrate production using waste methane feedstocks.</title>
        <authorList>
            <person name="Rumah B.L."/>
            <person name="Stead C.E."/>
            <person name="Claxton Stevens B.H."/>
            <person name="Minton N.P."/>
            <person name="Grosse-Honebrink A."/>
            <person name="Zhang Y."/>
        </authorList>
    </citation>
    <scope>NUCLEOTIDE SEQUENCE [LARGE SCALE GENOMIC DNA]</scope>
    <source>
        <strain evidence="6 7">BRCS1</strain>
    </source>
</reference>
<dbReference type="Proteomes" id="UP000424673">
    <property type="component" value="Chromosome"/>
</dbReference>
<name>A0ABX6EGJ2_9HYPH</name>
<keyword evidence="2" id="KW-0808">Transferase</keyword>
<dbReference type="CDD" id="cd02440">
    <property type="entry name" value="AdoMet_MTases"/>
    <property type="match status" value="1"/>
</dbReference>
<dbReference type="PROSITE" id="PS51683">
    <property type="entry name" value="SAM_OMT_II"/>
    <property type="match status" value="1"/>
</dbReference>
<dbReference type="GO" id="GO:0032259">
    <property type="term" value="P:methylation"/>
    <property type="evidence" value="ECO:0007669"/>
    <property type="project" value="UniProtKB-KW"/>
</dbReference>
<feature type="domain" description="O-methyltransferase C-terminal" evidence="4">
    <location>
        <begin position="175"/>
        <end position="356"/>
    </location>
</feature>
<dbReference type="PANTHER" id="PTHR43712">
    <property type="entry name" value="PUTATIVE (AFU_ORTHOLOGUE AFUA_4G14580)-RELATED"/>
    <property type="match status" value="1"/>
</dbReference>